<gene>
    <name evidence="2" type="ORF">TSAR_016435</name>
</gene>
<evidence type="ECO:0000313" key="3">
    <source>
        <dbReference type="Proteomes" id="UP000215335"/>
    </source>
</evidence>
<proteinExistence type="predicted"/>
<accession>A0A232EGE5</accession>
<organism evidence="2 3">
    <name type="scientific">Trichomalopsis sarcophagae</name>
    <dbReference type="NCBI Taxonomy" id="543379"/>
    <lineage>
        <taxon>Eukaryota</taxon>
        <taxon>Metazoa</taxon>
        <taxon>Ecdysozoa</taxon>
        <taxon>Arthropoda</taxon>
        <taxon>Hexapoda</taxon>
        <taxon>Insecta</taxon>
        <taxon>Pterygota</taxon>
        <taxon>Neoptera</taxon>
        <taxon>Endopterygota</taxon>
        <taxon>Hymenoptera</taxon>
        <taxon>Apocrita</taxon>
        <taxon>Proctotrupomorpha</taxon>
        <taxon>Chalcidoidea</taxon>
        <taxon>Pteromalidae</taxon>
        <taxon>Pteromalinae</taxon>
        <taxon>Trichomalopsis</taxon>
    </lineage>
</organism>
<sequence length="217" mass="24400">MEENKLQETVTKVLATNELSSSSKVPTDGILKDRAAVIKTANTGVSSQEGLRGPPQWQIPMLPRELKIARKLASGAKLRTGGRSWEVSGWDPCGRDQKTTPQRCSKKGPLRTLQTATAERWLLTWTTTEGGHPSGQRSTQIFHCKDQKDKEWLLNHEQTRPFLTKRFKNCPPVTNIQMGHGFIPENNETLKVMHYSNANEPRNRVIYDIGESHSSTP</sequence>
<dbReference type="AlphaFoldDB" id="A0A232EGE5"/>
<protein>
    <submittedName>
        <fullName evidence="2">Uncharacterized protein</fullName>
    </submittedName>
</protein>
<dbReference type="EMBL" id="NNAY01004784">
    <property type="protein sequence ID" value="OXU17416.1"/>
    <property type="molecule type" value="Genomic_DNA"/>
</dbReference>
<keyword evidence="3" id="KW-1185">Reference proteome</keyword>
<feature type="region of interest" description="Disordered" evidence="1">
    <location>
        <begin position="89"/>
        <end position="108"/>
    </location>
</feature>
<comment type="caution">
    <text evidence="2">The sequence shown here is derived from an EMBL/GenBank/DDBJ whole genome shotgun (WGS) entry which is preliminary data.</text>
</comment>
<dbReference type="Proteomes" id="UP000215335">
    <property type="component" value="Unassembled WGS sequence"/>
</dbReference>
<evidence type="ECO:0000256" key="1">
    <source>
        <dbReference type="SAM" id="MobiDB-lite"/>
    </source>
</evidence>
<reference evidence="2 3" key="1">
    <citation type="journal article" date="2017" name="Curr. Biol.">
        <title>The Evolution of Venom by Co-option of Single-Copy Genes.</title>
        <authorList>
            <person name="Martinson E.O."/>
            <person name="Mrinalini"/>
            <person name="Kelkar Y.D."/>
            <person name="Chang C.H."/>
            <person name="Werren J.H."/>
        </authorList>
    </citation>
    <scope>NUCLEOTIDE SEQUENCE [LARGE SCALE GENOMIC DNA]</scope>
    <source>
        <strain evidence="2 3">Alberta</strain>
        <tissue evidence="2">Whole body</tissue>
    </source>
</reference>
<evidence type="ECO:0000313" key="2">
    <source>
        <dbReference type="EMBL" id="OXU17416.1"/>
    </source>
</evidence>
<name>A0A232EGE5_9HYME</name>